<keyword evidence="10" id="KW-0833">Ubl conjugation pathway</keyword>
<dbReference type="SMART" id="SM00588">
    <property type="entry name" value="NEUZ"/>
    <property type="match status" value="2"/>
</dbReference>
<dbReference type="OrthoDB" id="6078042at2759"/>
<feature type="domain" description="RING-type" evidence="15">
    <location>
        <begin position="521"/>
        <end position="561"/>
    </location>
</feature>
<dbReference type="SMART" id="SM00184">
    <property type="entry name" value="RING"/>
    <property type="match status" value="1"/>
</dbReference>
<dbReference type="OMA" id="QWIDECT"/>
<organism evidence="17 18">
    <name type="scientific">Lottia gigantea</name>
    <name type="common">Giant owl limpet</name>
    <dbReference type="NCBI Taxonomy" id="225164"/>
    <lineage>
        <taxon>Eukaryota</taxon>
        <taxon>Metazoa</taxon>
        <taxon>Spiralia</taxon>
        <taxon>Lophotrochozoa</taxon>
        <taxon>Mollusca</taxon>
        <taxon>Gastropoda</taxon>
        <taxon>Patellogastropoda</taxon>
        <taxon>Lottioidea</taxon>
        <taxon>Lottiidae</taxon>
        <taxon>Lottia</taxon>
    </lineage>
</organism>
<evidence type="ECO:0000313" key="17">
    <source>
        <dbReference type="EMBL" id="ESO95167.1"/>
    </source>
</evidence>
<dbReference type="CDD" id="cd16647">
    <property type="entry name" value="mRING-HC-C3HC5_NEU1"/>
    <property type="match status" value="1"/>
</dbReference>
<evidence type="ECO:0000256" key="3">
    <source>
        <dbReference type="ARBA" id="ARBA00004906"/>
    </source>
</evidence>
<feature type="region of interest" description="Disordered" evidence="14">
    <location>
        <begin position="493"/>
        <end position="512"/>
    </location>
</feature>
<dbReference type="PROSITE" id="PS50089">
    <property type="entry name" value="ZF_RING_2"/>
    <property type="match status" value="1"/>
</dbReference>
<evidence type="ECO:0000259" key="16">
    <source>
        <dbReference type="PROSITE" id="PS51065"/>
    </source>
</evidence>
<dbReference type="PROSITE" id="PS51065">
    <property type="entry name" value="NHR"/>
    <property type="match status" value="2"/>
</dbReference>
<dbReference type="GO" id="GO:0007219">
    <property type="term" value="P:Notch signaling pathway"/>
    <property type="evidence" value="ECO:0007669"/>
    <property type="project" value="UniProtKB-KW"/>
</dbReference>
<dbReference type="Gene3D" id="3.30.40.10">
    <property type="entry name" value="Zinc/RING finger domain, C3HC4 (zinc finger)"/>
    <property type="match status" value="1"/>
</dbReference>
<accession>V4AE61</accession>
<dbReference type="GO" id="GO:0061630">
    <property type="term" value="F:ubiquitin protein ligase activity"/>
    <property type="evidence" value="ECO:0007669"/>
    <property type="project" value="UniProtKB-EC"/>
</dbReference>
<dbReference type="PANTHER" id="PTHR12429">
    <property type="entry name" value="NEURALIZED"/>
    <property type="match status" value="1"/>
</dbReference>
<dbReference type="AlphaFoldDB" id="V4AE61"/>
<dbReference type="InterPro" id="IPR013083">
    <property type="entry name" value="Znf_RING/FYVE/PHD"/>
</dbReference>
<evidence type="ECO:0000256" key="1">
    <source>
        <dbReference type="ARBA" id="ARBA00000900"/>
    </source>
</evidence>
<dbReference type="Gene3D" id="2.60.120.920">
    <property type="match status" value="2"/>
</dbReference>
<dbReference type="HOGENOM" id="CLU_013230_1_0_1"/>
<evidence type="ECO:0000256" key="7">
    <source>
        <dbReference type="ARBA" id="ARBA00022723"/>
    </source>
</evidence>
<evidence type="ECO:0000256" key="14">
    <source>
        <dbReference type="SAM" id="MobiDB-lite"/>
    </source>
</evidence>
<dbReference type="Proteomes" id="UP000030746">
    <property type="component" value="Unassembled WGS sequence"/>
</dbReference>
<evidence type="ECO:0000259" key="15">
    <source>
        <dbReference type="PROSITE" id="PS50089"/>
    </source>
</evidence>
<sequence>PLCFHDIHGENIRLNADKTRATRYESFCKGICFSNRPIAVNEKVYINFAEVSTSWSGVLRFGFTGTDPMTYNPVELPRYACPDLTNKPGTFAKALSERFAKTNTVMCFYVTRGGDVFFSVNGEDKGLFFNGVNTNGPLWALLDIYGNTISVEFLHRPGKYQNKFIVFESELFSFQTLSLNDSTSLPVRYHANVELTPMTFHAMCGRNVRLNPDMTIASRTMDEYCNAYAFTSRPLHCGEKIVIQILNIEQLYVGGIAFGLTVCDPASLIMDDLPDDSDYLLDRKEYWVVNKDICRKPDVGDELSFYLTSEGEVRYSRNNHKVATLMHVDRNLPLWAFFDVYGNVQKIKILELFLSKGMPNEHTQIHWPSRKLYHYDARQITMLLKSCRARLHVCLQFRFSCTHIIVIKCIIGTTIPGAQSRMPRSRSASSYSSLTVALPPRQPTSTTATQSLPPPLQPQVLRSISVPATQSSDCQPASPAVPSILAPLHPSLPTSLPSSSTSTPTSVDTSFTDNTDDNQECSVCCERSVNSVLYTCGHMCMCFDCALIVKREKGGLCPICRQPIKDVIKTYRS</sequence>
<evidence type="ECO:0000256" key="6">
    <source>
        <dbReference type="ARBA" id="ARBA00022679"/>
    </source>
</evidence>
<proteinExistence type="predicted"/>
<dbReference type="InterPro" id="IPR043136">
    <property type="entry name" value="B30.2/SPRY_sf"/>
</dbReference>
<gene>
    <name evidence="17" type="ORF">LOTGIDRAFT_117454</name>
</gene>
<evidence type="ECO:0000256" key="2">
    <source>
        <dbReference type="ARBA" id="ARBA00004496"/>
    </source>
</evidence>
<keyword evidence="5" id="KW-0963">Cytoplasm</keyword>
<reference evidence="17 18" key="1">
    <citation type="journal article" date="2013" name="Nature">
        <title>Insights into bilaterian evolution from three spiralian genomes.</title>
        <authorList>
            <person name="Simakov O."/>
            <person name="Marletaz F."/>
            <person name="Cho S.J."/>
            <person name="Edsinger-Gonzales E."/>
            <person name="Havlak P."/>
            <person name="Hellsten U."/>
            <person name="Kuo D.H."/>
            <person name="Larsson T."/>
            <person name="Lv J."/>
            <person name="Arendt D."/>
            <person name="Savage R."/>
            <person name="Osoegawa K."/>
            <person name="de Jong P."/>
            <person name="Grimwood J."/>
            <person name="Chapman J.A."/>
            <person name="Shapiro H."/>
            <person name="Aerts A."/>
            <person name="Otillar R.P."/>
            <person name="Terry A.Y."/>
            <person name="Boore J.L."/>
            <person name="Grigoriev I.V."/>
            <person name="Lindberg D.R."/>
            <person name="Seaver E.C."/>
            <person name="Weisblat D.A."/>
            <person name="Putnam N.H."/>
            <person name="Rokhsar D.S."/>
        </authorList>
    </citation>
    <scope>NUCLEOTIDE SEQUENCE [LARGE SCALE GENOMIC DNA]</scope>
</reference>
<dbReference type="STRING" id="225164.V4AE61"/>
<dbReference type="FunFam" id="3.30.40.10:FF:000056">
    <property type="entry name" value="Putative E3 ubiquitin-protein ligase NEURL1B"/>
    <property type="match status" value="1"/>
</dbReference>
<feature type="non-terminal residue" evidence="17">
    <location>
        <position position="1"/>
    </location>
</feature>
<dbReference type="FunFam" id="2.60.120.920:FF:000005">
    <property type="entry name" value="Putative E3 ubiquitin-protein ligase NEURL1B"/>
    <property type="match status" value="2"/>
</dbReference>
<keyword evidence="11" id="KW-0862">Zinc</keyword>
<comment type="pathway">
    <text evidence="3">Protein modification; protein ubiquitination.</text>
</comment>
<feature type="compositionally biased region" description="Low complexity" evidence="14">
    <location>
        <begin position="493"/>
        <end position="506"/>
    </location>
</feature>
<dbReference type="InterPro" id="IPR001841">
    <property type="entry name" value="Znf_RING"/>
</dbReference>
<evidence type="ECO:0000256" key="12">
    <source>
        <dbReference type="ARBA" id="ARBA00022976"/>
    </source>
</evidence>
<evidence type="ECO:0000256" key="13">
    <source>
        <dbReference type="PROSITE-ProRule" id="PRU00175"/>
    </source>
</evidence>
<dbReference type="KEGG" id="lgi:LOTGIDRAFT_117454"/>
<name>V4AE61_LOTGI</name>
<comment type="subcellular location">
    <subcellularLocation>
        <location evidence="2">Cytoplasm</location>
    </subcellularLocation>
</comment>
<dbReference type="CTD" id="20231496"/>
<dbReference type="GO" id="GO:0008270">
    <property type="term" value="F:zinc ion binding"/>
    <property type="evidence" value="ECO:0007669"/>
    <property type="project" value="UniProtKB-KW"/>
</dbReference>
<evidence type="ECO:0000256" key="9">
    <source>
        <dbReference type="ARBA" id="ARBA00022771"/>
    </source>
</evidence>
<dbReference type="Pfam" id="PF13920">
    <property type="entry name" value="zf-C3HC4_3"/>
    <property type="match status" value="1"/>
</dbReference>
<keyword evidence="18" id="KW-1185">Reference proteome</keyword>
<dbReference type="Pfam" id="PF07177">
    <property type="entry name" value="Neuralized"/>
    <property type="match status" value="2"/>
</dbReference>
<keyword evidence="12" id="KW-0914">Notch signaling pathway</keyword>
<keyword evidence="8" id="KW-0677">Repeat</keyword>
<protein>
    <recommendedName>
        <fullName evidence="4">RING-type E3 ubiquitin transferase</fullName>
        <ecNumber evidence="4">2.3.2.27</ecNumber>
    </recommendedName>
</protein>
<dbReference type="PANTHER" id="PTHR12429:SF6">
    <property type="entry name" value="PROTEIN NEURALIZED"/>
    <property type="match status" value="1"/>
</dbReference>
<dbReference type="GeneID" id="20231496"/>
<feature type="domain" description="NHR" evidence="16">
    <location>
        <begin position="197"/>
        <end position="352"/>
    </location>
</feature>
<evidence type="ECO:0000256" key="5">
    <source>
        <dbReference type="ARBA" id="ARBA00022490"/>
    </source>
</evidence>
<feature type="region of interest" description="Disordered" evidence="14">
    <location>
        <begin position="431"/>
        <end position="456"/>
    </location>
</feature>
<feature type="domain" description="NHR" evidence="16">
    <location>
        <begin position="1"/>
        <end position="156"/>
    </location>
</feature>
<keyword evidence="9 13" id="KW-0863">Zinc-finger</keyword>
<keyword evidence="7" id="KW-0479">Metal-binding</keyword>
<keyword evidence="6" id="KW-0808">Transferase</keyword>
<dbReference type="EC" id="2.3.2.27" evidence="4"/>
<dbReference type="GO" id="GO:0005737">
    <property type="term" value="C:cytoplasm"/>
    <property type="evidence" value="ECO:0007669"/>
    <property type="project" value="UniProtKB-SubCell"/>
</dbReference>
<dbReference type="InterPro" id="IPR037962">
    <property type="entry name" value="Neuralized"/>
</dbReference>
<evidence type="ECO:0000256" key="11">
    <source>
        <dbReference type="ARBA" id="ARBA00022833"/>
    </source>
</evidence>
<dbReference type="InterPro" id="IPR006573">
    <property type="entry name" value="NHR_dom"/>
</dbReference>
<dbReference type="SUPFAM" id="SSF57850">
    <property type="entry name" value="RING/U-box"/>
    <property type="match status" value="1"/>
</dbReference>
<dbReference type="EMBL" id="KB201701">
    <property type="protein sequence ID" value="ESO95167.1"/>
    <property type="molecule type" value="Genomic_DNA"/>
</dbReference>
<dbReference type="RefSeq" id="XP_009054354.1">
    <property type="nucleotide sequence ID" value="XM_009056106.1"/>
</dbReference>
<comment type="catalytic activity">
    <reaction evidence="1">
        <text>S-ubiquitinyl-[E2 ubiquitin-conjugating enzyme]-L-cysteine + [acceptor protein]-L-lysine = [E2 ubiquitin-conjugating enzyme]-L-cysteine + N(6)-ubiquitinyl-[acceptor protein]-L-lysine.</text>
        <dbReference type="EC" id="2.3.2.27"/>
    </reaction>
</comment>
<evidence type="ECO:0000256" key="10">
    <source>
        <dbReference type="ARBA" id="ARBA00022786"/>
    </source>
</evidence>
<evidence type="ECO:0000256" key="4">
    <source>
        <dbReference type="ARBA" id="ARBA00012483"/>
    </source>
</evidence>
<evidence type="ECO:0000256" key="8">
    <source>
        <dbReference type="ARBA" id="ARBA00022737"/>
    </source>
</evidence>
<evidence type="ECO:0000313" key="18">
    <source>
        <dbReference type="Proteomes" id="UP000030746"/>
    </source>
</evidence>